<feature type="compositionally biased region" description="Low complexity" evidence="1">
    <location>
        <begin position="75"/>
        <end position="85"/>
    </location>
</feature>
<protein>
    <submittedName>
        <fullName evidence="2">Uncharacterized protein</fullName>
    </submittedName>
</protein>
<dbReference type="EMBL" id="CM016559">
    <property type="protein sequence ID" value="TKW00527.1"/>
    <property type="molecule type" value="Genomic_DNA"/>
</dbReference>
<proteinExistence type="predicted"/>
<name>A0A4U6TSF2_SETVI</name>
<feature type="compositionally biased region" description="Pro residues" evidence="1">
    <location>
        <begin position="55"/>
        <end position="74"/>
    </location>
</feature>
<dbReference type="AlphaFoldDB" id="A0A4U6TSF2"/>
<dbReference type="Proteomes" id="UP000298652">
    <property type="component" value="Chromosome 8"/>
</dbReference>
<sequence length="118" mass="12798">MPPAPFTPPTSAANSLPPPINRAPKLRLPLLPALPGRPARLRASQALRRRTNAQAPPPAPHQRPQPPATPPARVPRPQAVASAARCCSAPFPWRAAGRRQNHPVKAIQVNREGRLKKR</sequence>
<keyword evidence="3" id="KW-1185">Reference proteome</keyword>
<evidence type="ECO:0000256" key="1">
    <source>
        <dbReference type="SAM" id="MobiDB-lite"/>
    </source>
</evidence>
<evidence type="ECO:0000313" key="3">
    <source>
        <dbReference type="Proteomes" id="UP000298652"/>
    </source>
</evidence>
<dbReference type="Gramene" id="TKW00527">
    <property type="protein sequence ID" value="TKW00527"/>
    <property type="gene ID" value="SEVIR_8G115900v2"/>
</dbReference>
<reference evidence="2" key="1">
    <citation type="submission" date="2019-03" db="EMBL/GenBank/DDBJ databases">
        <title>WGS assembly of Setaria viridis.</title>
        <authorList>
            <person name="Huang P."/>
            <person name="Jenkins J."/>
            <person name="Grimwood J."/>
            <person name="Barry K."/>
            <person name="Healey A."/>
            <person name="Mamidi S."/>
            <person name="Sreedasyam A."/>
            <person name="Shu S."/>
            <person name="Feldman M."/>
            <person name="Wu J."/>
            <person name="Yu Y."/>
            <person name="Chen C."/>
            <person name="Johnson J."/>
            <person name="Rokhsar D."/>
            <person name="Baxter I."/>
            <person name="Schmutz J."/>
            <person name="Brutnell T."/>
            <person name="Kellogg E."/>
        </authorList>
    </citation>
    <scope>NUCLEOTIDE SEQUENCE [LARGE SCALE GENOMIC DNA]</scope>
</reference>
<feature type="compositionally biased region" description="Low complexity" evidence="1">
    <location>
        <begin position="22"/>
        <end position="46"/>
    </location>
</feature>
<organism evidence="2 3">
    <name type="scientific">Setaria viridis</name>
    <name type="common">Green bristlegrass</name>
    <name type="synonym">Setaria italica subsp. viridis</name>
    <dbReference type="NCBI Taxonomy" id="4556"/>
    <lineage>
        <taxon>Eukaryota</taxon>
        <taxon>Viridiplantae</taxon>
        <taxon>Streptophyta</taxon>
        <taxon>Embryophyta</taxon>
        <taxon>Tracheophyta</taxon>
        <taxon>Spermatophyta</taxon>
        <taxon>Magnoliopsida</taxon>
        <taxon>Liliopsida</taxon>
        <taxon>Poales</taxon>
        <taxon>Poaceae</taxon>
        <taxon>PACMAD clade</taxon>
        <taxon>Panicoideae</taxon>
        <taxon>Panicodae</taxon>
        <taxon>Paniceae</taxon>
        <taxon>Cenchrinae</taxon>
        <taxon>Setaria</taxon>
    </lineage>
</organism>
<feature type="region of interest" description="Disordered" evidence="1">
    <location>
        <begin position="1"/>
        <end position="118"/>
    </location>
</feature>
<gene>
    <name evidence="2" type="ORF">SEVIR_8G115900v2</name>
</gene>
<evidence type="ECO:0000313" key="2">
    <source>
        <dbReference type="EMBL" id="TKW00527.1"/>
    </source>
</evidence>
<accession>A0A4U6TSF2</accession>